<dbReference type="HOGENOM" id="CLU_2672724_0_0_1"/>
<evidence type="ECO:0000313" key="2">
    <source>
        <dbReference type="Proteomes" id="UP000014978"/>
    </source>
</evidence>
<dbReference type="EMBL" id="ATCN01001077">
    <property type="protein sequence ID" value="EPR78041.1"/>
    <property type="molecule type" value="Genomic_DNA"/>
</dbReference>
<evidence type="ECO:0000313" key="1">
    <source>
        <dbReference type="EMBL" id="EPR78041.1"/>
    </source>
</evidence>
<organism evidence="1 2">
    <name type="scientific">Spraguea lophii (strain 42_110)</name>
    <name type="common">Microsporidian parasite</name>
    <dbReference type="NCBI Taxonomy" id="1358809"/>
    <lineage>
        <taxon>Eukaryota</taxon>
        <taxon>Fungi</taxon>
        <taxon>Fungi incertae sedis</taxon>
        <taxon>Microsporidia</taxon>
        <taxon>Spragueidae</taxon>
        <taxon>Spraguea</taxon>
    </lineage>
</organism>
<dbReference type="GO" id="GO:0003677">
    <property type="term" value="F:DNA binding"/>
    <property type="evidence" value="ECO:0007669"/>
    <property type="project" value="InterPro"/>
</dbReference>
<dbReference type="InterPro" id="IPR036883">
    <property type="entry name" value="PDCD5-like_sf"/>
</dbReference>
<dbReference type="VEuPathDB" id="MicrosporidiaDB:SLOPH_2716"/>
<protein>
    <submittedName>
        <fullName evidence="1">DsDNA binding protein</fullName>
    </submittedName>
</protein>
<keyword evidence="2" id="KW-1185">Reference proteome</keyword>
<proteinExistence type="predicted"/>
<reference evidence="2" key="1">
    <citation type="journal article" date="2013" name="PLoS Genet.">
        <title>The genome of Spraguea lophii and the basis of host-microsporidian interactions.</title>
        <authorList>
            <person name="Campbell S.E."/>
            <person name="Williams T.A."/>
            <person name="Yousuf A."/>
            <person name="Soanes D.M."/>
            <person name="Paszkiewicz K.H."/>
            <person name="Williams B.A.P."/>
        </authorList>
    </citation>
    <scope>NUCLEOTIDE SEQUENCE [LARGE SCALE GENOMIC DNA]</scope>
    <source>
        <strain evidence="2">42_110</strain>
    </source>
</reference>
<dbReference type="InParanoid" id="S7W5J0"/>
<gene>
    <name evidence="1" type="ORF">SLOPH_2716</name>
</gene>
<dbReference type="Gene3D" id="1.10.8.140">
    <property type="entry name" value="PDCD5-like"/>
    <property type="match status" value="1"/>
</dbReference>
<sequence length="75" mass="9168">MDDEFLLQILHTDAYNNFNRIKKYNKEHAEKIYNELVKYQQPVSYEEFVKLSESIADRKEIKVSKIRRKSDWDLD</sequence>
<accession>S7W5J0</accession>
<comment type="caution">
    <text evidence="1">The sequence shown here is derived from an EMBL/GenBank/DDBJ whole genome shotgun (WGS) entry which is preliminary data.</text>
</comment>
<name>S7W5J0_SPRLO</name>
<dbReference type="AlphaFoldDB" id="S7W5J0"/>
<dbReference type="SUPFAM" id="SSF46950">
    <property type="entry name" value="Double-stranded DNA-binding domain"/>
    <property type="match status" value="1"/>
</dbReference>
<dbReference type="Proteomes" id="UP000014978">
    <property type="component" value="Unassembled WGS sequence"/>
</dbReference>